<sequence length="461" mass="49001">MGALPLRPTDKGVIVLSSTRTTRRSRKAIVATAGLAAITLTLTACSGDSGDDSDGGGGGGDSDEPITLTVATFNDFGYSDELLASYTDEHPNVTVEQTKAAESGDARTNLTTKLAAGGEGLADIEAIEVDWLPELMEYPDKFVDLTDPALDGRWVDWKVQQATTTDGVLIGYGTDIGPEAICYRQDLFEAGGLPTDPAEVAELLGGEDATWDEYFSVGKEFTDASGTPWYDSAGATFQGMINQLPNAYEESDGTPKDLATNTDVQDLYNEVLTQSVDNGLSAGAEQWTGDWDAAFQNDGFATMLCPAWMMGPIEERSGGIDGWNIADVFPGGGGNWGGSFLTVPANGANTDAAKELAAWLTDPAQQTTAFENAGTFPSQIEAQESDAVMAFTNEFFNDAPAGEIFTNRAQVIGEAPFKGANYFSIHQQVQDAITRVDVEKTDDAQQSWDKAVQGFKDLGLS</sequence>
<comment type="caution">
    <text evidence="2">The sequence shown here is derived from an EMBL/GenBank/DDBJ whole genome shotgun (WGS) entry which is preliminary data.</text>
</comment>
<protein>
    <submittedName>
        <fullName evidence="2">Extracellular solute-binding protein</fullName>
    </submittedName>
</protein>
<gene>
    <name evidence="2" type="ORF">IF651_14270</name>
</gene>
<dbReference type="InterPro" id="IPR050490">
    <property type="entry name" value="Bact_solute-bd_prot1"/>
</dbReference>
<dbReference type="RefSeq" id="WP_191829805.1">
    <property type="nucleotide sequence ID" value="NZ_JACYHB010000013.1"/>
</dbReference>
<dbReference type="SUPFAM" id="SSF53850">
    <property type="entry name" value="Periplasmic binding protein-like II"/>
    <property type="match status" value="1"/>
</dbReference>
<dbReference type="AlphaFoldDB" id="A0A927PFJ2"/>
<name>A0A927PFJ2_9MICO</name>
<reference evidence="2" key="1">
    <citation type="journal article" date="2018" name="Curr. Microbiol.">
        <title>Cellulosimicrobium arenosum sp. nov., Isolated from Marine Sediment Sand.</title>
        <authorList>
            <person name="Oh M."/>
            <person name="Kim J.H."/>
            <person name="Yoon J.H."/>
            <person name="Schumann P."/>
            <person name="Kim W."/>
        </authorList>
    </citation>
    <scope>NUCLEOTIDE SEQUENCE</scope>
    <source>
        <strain evidence="2">KCTC 49039</strain>
    </source>
</reference>
<evidence type="ECO:0000313" key="3">
    <source>
        <dbReference type="Proteomes" id="UP000610846"/>
    </source>
</evidence>
<dbReference type="Gene3D" id="3.40.190.10">
    <property type="entry name" value="Periplasmic binding protein-like II"/>
    <property type="match status" value="1"/>
</dbReference>
<dbReference type="EMBL" id="JACYHB010000013">
    <property type="protein sequence ID" value="MBD8080221.1"/>
    <property type="molecule type" value="Genomic_DNA"/>
</dbReference>
<dbReference type="Pfam" id="PF13416">
    <property type="entry name" value="SBP_bac_8"/>
    <property type="match status" value="1"/>
</dbReference>
<feature type="region of interest" description="Disordered" evidence="1">
    <location>
        <begin position="46"/>
        <end position="65"/>
    </location>
</feature>
<dbReference type="PANTHER" id="PTHR43649">
    <property type="entry name" value="ARABINOSE-BINDING PROTEIN-RELATED"/>
    <property type="match status" value="1"/>
</dbReference>
<accession>A0A927PFJ2</accession>
<evidence type="ECO:0000256" key="1">
    <source>
        <dbReference type="SAM" id="MobiDB-lite"/>
    </source>
</evidence>
<dbReference type="PANTHER" id="PTHR43649:SF32">
    <property type="entry name" value="SUGAR BINDING SECRETED PROTEIN"/>
    <property type="match status" value="1"/>
</dbReference>
<keyword evidence="3" id="KW-1185">Reference proteome</keyword>
<organism evidence="2 3">
    <name type="scientific">Cellulosimicrobium arenosum</name>
    <dbReference type="NCBI Taxonomy" id="2708133"/>
    <lineage>
        <taxon>Bacteria</taxon>
        <taxon>Bacillati</taxon>
        <taxon>Actinomycetota</taxon>
        <taxon>Actinomycetes</taxon>
        <taxon>Micrococcales</taxon>
        <taxon>Promicromonosporaceae</taxon>
        <taxon>Cellulosimicrobium</taxon>
    </lineage>
</organism>
<reference evidence="2" key="2">
    <citation type="submission" date="2020-09" db="EMBL/GenBank/DDBJ databases">
        <authorList>
            <person name="Yu Y."/>
        </authorList>
    </citation>
    <scope>NUCLEOTIDE SEQUENCE</scope>
    <source>
        <strain evidence="2">KCTC 49039</strain>
    </source>
</reference>
<proteinExistence type="predicted"/>
<evidence type="ECO:0000313" key="2">
    <source>
        <dbReference type="EMBL" id="MBD8080221.1"/>
    </source>
</evidence>
<dbReference type="Proteomes" id="UP000610846">
    <property type="component" value="Unassembled WGS sequence"/>
</dbReference>
<dbReference type="InterPro" id="IPR006059">
    <property type="entry name" value="SBP"/>
</dbReference>